<evidence type="ECO:0000313" key="1">
    <source>
        <dbReference type="EMBL" id="KAH7845898.1"/>
    </source>
</evidence>
<proteinExistence type="predicted"/>
<organism evidence="1 2">
    <name type="scientific">Vaccinium darrowii</name>
    <dbReference type="NCBI Taxonomy" id="229202"/>
    <lineage>
        <taxon>Eukaryota</taxon>
        <taxon>Viridiplantae</taxon>
        <taxon>Streptophyta</taxon>
        <taxon>Embryophyta</taxon>
        <taxon>Tracheophyta</taxon>
        <taxon>Spermatophyta</taxon>
        <taxon>Magnoliopsida</taxon>
        <taxon>eudicotyledons</taxon>
        <taxon>Gunneridae</taxon>
        <taxon>Pentapetalae</taxon>
        <taxon>asterids</taxon>
        <taxon>Ericales</taxon>
        <taxon>Ericaceae</taxon>
        <taxon>Vaccinioideae</taxon>
        <taxon>Vaccinieae</taxon>
        <taxon>Vaccinium</taxon>
    </lineage>
</organism>
<sequence>MQSLITTSNHESVRQCLIDQKLQKVYDNILEHGIDYYRYLVFPMNSTGNRKVTKEVTPYYWTLLLYDMEEQIWKHYNSLSRKNCAYLIDATQVKTYVEAHKFDAPIISVKNAPQQMPTSVDCGILVCYIISLLESQQEIPSSIKQHSVEEFRVHLVSKFLNDADRSWKLEDWQTLLLLKQEQEKENAMKKSTDEVKCLGE</sequence>
<protein>
    <submittedName>
        <fullName evidence="1">Uncharacterized protein</fullName>
    </submittedName>
</protein>
<keyword evidence="2" id="KW-1185">Reference proteome</keyword>
<evidence type="ECO:0000313" key="2">
    <source>
        <dbReference type="Proteomes" id="UP000828048"/>
    </source>
</evidence>
<reference evidence="1 2" key="1">
    <citation type="journal article" date="2021" name="Hortic Res">
        <title>High-quality reference genome and annotation aids understanding of berry development for evergreen blueberry (Vaccinium darrowii).</title>
        <authorList>
            <person name="Yu J."/>
            <person name="Hulse-Kemp A.M."/>
            <person name="Babiker E."/>
            <person name="Staton M."/>
        </authorList>
    </citation>
    <scope>NUCLEOTIDE SEQUENCE [LARGE SCALE GENOMIC DNA]</scope>
    <source>
        <strain evidence="2">cv. NJ 8807/NJ 8810</strain>
        <tissue evidence="1">Young leaf</tissue>
    </source>
</reference>
<dbReference type="Proteomes" id="UP000828048">
    <property type="component" value="Chromosome 5"/>
</dbReference>
<accession>A0ACB7XY58</accession>
<dbReference type="EMBL" id="CM037155">
    <property type="protein sequence ID" value="KAH7845898.1"/>
    <property type="molecule type" value="Genomic_DNA"/>
</dbReference>
<comment type="caution">
    <text evidence="1">The sequence shown here is derived from an EMBL/GenBank/DDBJ whole genome shotgun (WGS) entry which is preliminary data.</text>
</comment>
<name>A0ACB7XY58_9ERIC</name>
<gene>
    <name evidence="1" type="ORF">Vadar_007163</name>
</gene>